<keyword evidence="3" id="KW-0479">Metal-binding</keyword>
<evidence type="ECO:0000313" key="10">
    <source>
        <dbReference type="Proteomes" id="UP000664399"/>
    </source>
</evidence>
<gene>
    <name evidence="9" type="ORF">J2D75_08770</name>
</gene>
<protein>
    <submittedName>
        <fullName evidence="9">NTP transferase domain-containing protein</fullName>
    </submittedName>
</protein>
<dbReference type="Proteomes" id="UP000664399">
    <property type="component" value="Unassembled WGS sequence"/>
</dbReference>
<dbReference type="PANTHER" id="PTHR19136:SF81">
    <property type="entry name" value="MOLYBDENUM COFACTOR GUANYLYLTRANSFERASE"/>
    <property type="match status" value="1"/>
</dbReference>
<dbReference type="PANTHER" id="PTHR19136">
    <property type="entry name" value="MOLYBDENUM COFACTOR GUANYLYLTRANSFERASE"/>
    <property type="match status" value="1"/>
</dbReference>
<dbReference type="SUPFAM" id="SSF53448">
    <property type="entry name" value="Nucleotide-diphospho-sugar transferases"/>
    <property type="match status" value="1"/>
</dbReference>
<accession>A0ABS3LMH3</accession>
<dbReference type="GO" id="GO:0016740">
    <property type="term" value="F:transferase activity"/>
    <property type="evidence" value="ECO:0007669"/>
    <property type="project" value="UniProtKB-KW"/>
</dbReference>
<evidence type="ECO:0000256" key="4">
    <source>
        <dbReference type="ARBA" id="ARBA00022741"/>
    </source>
</evidence>
<comment type="caution">
    <text evidence="9">The sequence shown here is derived from an EMBL/GenBank/DDBJ whole genome shotgun (WGS) entry which is preliminary data.</text>
</comment>
<sequence>MNAGCSPVQGQNASLFGLVLTGGLSQRMGADKAALSYAGQPQLVRAFTLLSARVAACFVSLRAAQCDDPLRRQYPIIVDTLDECGPTAGLVAAHMAYPEAAWLVLACDMPLMDGASLDALIAARGPHYHAVAFRSGYDGLPEPLCTIWEPAALALLCQQVAAGGVSPRRVLVGEATRIVPACSPEALHNVNTGQERERVVEMMHKRQGGPHYG</sequence>
<organism evidence="9 10">
    <name type="scientific">Acetobacter suratthaniensis</name>
    <dbReference type="NCBI Taxonomy" id="1502841"/>
    <lineage>
        <taxon>Bacteria</taxon>
        <taxon>Pseudomonadati</taxon>
        <taxon>Pseudomonadota</taxon>
        <taxon>Alphaproteobacteria</taxon>
        <taxon>Acetobacterales</taxon>
        <taxon>Acetobacteraceae</taxon>
        <taxon>Acetobacter</taxon>
    </lineage>
</organism>
<evidence type="ECO:0000256" key="2">
    <source>
        <dbReference type="ARBA" id="ARBA00022679"/>
    </source>
</evidence>
<keyword evidence="7" id="KW-0501">Molybdenum cofactor biosynthesis</keyword>
<evidence type="ECO:0000313" key="9">
    <source>
        <dbReference type="EMBL" id="MBO1328569.1"/>
    </source>
</evidence>
<dbReference type="Gene3D" id="3.90.550.10">
    <property type="entry name" value="Spore Coat Polysaccharide Biosynthesis Protein SpsA, Chain A"/>
    <property type="match status" value="1"/>
</dbReference>
<dbReference type="InterPro" id="IPR029044">
    <property type="entry name" value="Nucleotide-diphossugar_trans"/>
</dbReference>
<proteinExistence type="predicted"/>
<evidence type="ECO:0000256" key="1">
    <source>
        <dbReference type="ARBA" id="ARBA00022490"/>
    </source>
</evidence>
<keyword evidence="5" id="KW-0460">Magnesium</keyword>
<keyword evidence="1" id="KW-0963">Cytoplasm</keyword>
<dbReference type="InterPro" id="IPR013482">
    <property type="entry name" value="Molybde_CF_guanTrfase"/>
</dbReference>
<dbReference type="EMBL" id="JAFVMG010000008">
    <property type="protein sequence ID" value="MBO1328569.1"/>
    <property type="molecule type" value="Genomic_DNA"/>
</dbReference>
<dbReference type="Pfam" id="PF12804">
    <property type="entry name" value="NTP_transf_3"/>
    <property type="match status" value="1"/>
</dbReference>
<keyword evidence="10" id="KW-1185">Reference proteome</keyword>
<reference evidence="9 10" key="1">
    <citation type="submission" date="2021-03" db="EMBL/GenBank/DDBJ databases">
        <title>The complete genome sequence of Acetobacter suratthaniensis TBRC 1719.</title>
        <authorList>
            <person name="Charoenyingcharoen P."/>
            <person name="Yukphan P."/>
        </authorList>
    </citation>
    <scope>NUCLEOTIDE SEQUENCE [LARGE SCALE GENOMIC DNA]</scope>
    <source>
        <strain evidence="9 10">TBRC 1719</strain>
    </source>
</reference>
<name>A0ABS3LMH3_9PROT</name>
<evidence type="ECO:0000259" key="8">
    <source>
        <dbReference type="Pfam" id="PF12804"/>
    </source>
</evidence>
<evidence type="ECO:0000256" key="5">
    <source>
        <dbReference type="ARBA" id="ARBA00022842"/>
    </source>
</evidence>
<keyword evidence="6" id="KW-0342">GTP-binding</keyword>
<keyword evidence="2 9" id="KW-0808">Transferase</keyword>
<dbReference type="InterPro" id="IPR025877">
    <property type="entry name" value="MobA-like_NTP_Trfase"/>
</dbReference>
<evidence type="ECO:0000256" key="6">
    <source>
        <dbReference type="ARBA" id="ARBA00023134"/>
    </source>
</evidence>
<dbReference type="CDD" id="cd02503">
    <property type="entry name" value="MobA"/>
    <property type="match status" value="1"/>
</dbReference>
<feature type="domain" description="MobA-like NTP transferase" evidence="8">
    <location>
        <begin position="17"/>
        <end position="159"/>
    </location>
</feature>
<dbReference type="RefSeq" id="WP_207854406.1">
    <property type="nucleotide sequence ID" value="NZ_JAFVMG010000008.1"/>
</dbReference>
<evidence type="ECO:0000256" key="7">
    <source>
        <dbReference type="ARBA" id="ARBA00023150"/>
    </source>
</evidence>
<keyword evidence="4" id="KW-0547">Nucleotide-binding</keyword>
<evidence type="ECO:0000256" key="3">
    <source>
        <dbReference type="ARBA" id="ARBA00022723"/>
    </source>
</evidence>